<evidence type="ECO:0000313" key="2">
    <source>
        <dbReference type="Proteomes" id="UP001153076"/>
    </source>
</evidence>
<organism evidence="1 2">
    <name type="scientific">Carnegiea gigantea</name>
    <dbReference type="NCBI Taxonomy" id="171969"/>
    <lineage>
        <taxon>Eukaryota</taxon>
        <taxon>Viridiplantae</taxon>
        <taxon>Streptophyta</taxon>
        <taxon>Embryophyta</taxon>
        <taxon>Tracheophyta</taxon>
        <taxon>Spermatophyta</taxon>
        <taxon>Magnoliopsida</taxon>
        <taxon>eudicotyledons</taxon>
        <taxon>Gunneridae</taxon>
        <taxon>Pentapetalae</taxon>
        <taxon>Caryophyllales</taxon>
        <taxon>Cactineae</taxon>
        <taxon>Cactaceae</taxon>
        <taxon>Cactoideae</taxon>
        <taxon>Echinocereeae</taxon>
        <taxon>Carnegiea</taxon>
    </lineage>
</organism>
<gene>
    <name evidence="1" type="ORF">Cgig2_033818</name>
</gene>
<dbReference type="EMBL" id="JAKOGI010000771">
    <property type="protein sequence ID" value="KAJ8430662.1"/>
    <property type="molecule type" value="Genomic_DNA"/>
</dbReference>
<evidence type="ECO:0000313" key="1">
    <source>
        <dbReference type="EMBL" id="KAJ8430662.1"/>
    </source>
</evidence>
<accession>A0A9Q1Q662</accession>
<protein>
    <submittedName>
        <fullName evidence="1">Uncharacterized protein</fullName>
    </submittedName>
</protein>
<sequence length="172" mass="19238">MGEQDDIVKVFDIDPSPAPSYTLLSTYLISPNVTDVRFGGWTDTTYLFVLPQGPTTAKFGINYATLEELDGVIYDVHTVTTMSPFGLPPRVPRVTSEDVRVFVWNYRGTARASFRPNLFTIMSMIGCQVVVLTDTSVAGWNSRRLLNEDTSKVVVTGHTRENDFVAFYIKVN</sequence>
<dbReference type="AlphaFoldDB" id="A0A9Q1Q662"/>
<keyword evidence="2" id="KW-1185">Reference proteome</keyword>
<proteinExistence type="predicted"/>
<comment type="caution">
    <text evidence="1">The sequence shown here is derived from an EMBL/GenBank/DDBJ whole genome shotgun (WGS) entry which is preliminary data.</text>
</comment>
<name>A0A9Q1Q662_9CARY</name>
<dbReference type="Proteomes" id="UP001153076">
    <property type="component" value="Unassembled WGS sequence"/>
</dbReference>
<reference evidence="1" key="1">
    <citation type="submission" date="2022-04" db="EMBL/GenBank/DDBJ databases">
        <title>Carnegiea gigantea Genome sequencing and assembly v2.</title>
        <authorList>
            <person name="Copetti D."/>
            <person name="Sanderson M.J."/>
            <person name="Burquez A."/>
            <person name="Wojciechowski M.F."/>
        </authorList>
    </citation>
    <scope>NUCLEOTIDE SEQUENCE</scope>
    <source>
        <strain evidence="1">SGP5-SGP5p</strain>
        <tissue evidence="1">Aerial part</tissue>
    </source>
</reference>